<name>Q2LTU4_SYNAS</name>
<accession>Q2LTU4</accession>
<dbReference type="STRING" id="56780.SYN_00612"/>
<evidence type="ECO:0000313" key="2">
    <source>
        <dbReference type="Proteomes" id="UP000001933"/>
    </source>
</evidence>
<reference evidence="1 2" key="1">
    <citation type="journal article" date="2007" name="Proc. Natl. Acad. Sci. U.S.A.">
        <title>The genome of Syntrophus aciditrophicus: life at the thermodynamic limit of microbial growth.</title>
        <authorList>
            <person name="McInerney M.J."/>
            <person name="Rohlin L."/>
            <person name="Mouttaki H."/>
            <person name="Kim U."/>
            <person name="Krupp R.S."/>
            <person name="Rios-Hernandez L."/>
            <person name="Sieber J."/>
            <person name="Struchtemeyer C.G."/>
            <person name="Bhattacharyya A."/>
            <person name="Campbell J.W."/>
            <person name="Gunsalus R.P."/>
        </authorList>
    </citation>
    <scope>NUCLEOTIDE SEQUENCE [LARGE SCALE GENOMIC DNA]</scope>
    <source>
        <strain evidence="1 2">SB</strain>
    </source>
</reference>
<proteinExistence type="predicted"/>
<dbReference type="eggNOG" id="COG2911">
    <property type="taxonomic scope" value="Bacteria"/>
</dbReference>
<dbReference type="AlphaFoldDB" id="Q2LTU4"/>
<dbReference type="Proteomes" id="UP000001933">
    <property type="component" value="Chromosome"/>
</dbReference>
<organism evidence="1 2">
    <name type="scientific">Syntrophus aciditrophicus (strain SB)</name>
    <dbReference type="NCBI Taxonomy" id="56780"/>
    <lineage>
        <taxon>Bacteria</taxon>
        <taxon>Pseudomonadati</taxon>
        <taxon>Thermodesulfobacteriota</taxon>
        <taxon>Syntrophia</taxon>
        <taxon>Syntrophales</taxon>
        <taxon>Syntrophaceae</taxon>
        <taxon>Syntrophus</taxon>
    </lineage>
</organism>
<dbReference type="HOGENOM" id="CLU_329528_0_0_7"/>
<dbReference type="EMBL" id="CP000252">
    <property type="protein sequence ID" value="ABC77508.1"/>
    <property type="molecule type" value="Genomic_DNA"/>
</dbReference>
<protein>
    <submittedName>
        <fullName evidence="1">Hypothetical membrane protein</fullName>
    </submittedName>
</protein>
<dbReference type="RefSeq" id="WP_011417530.1">
    <property type="nucleotide sequence ID" value="NC_007759.1"/>
</dbReference>
<evidence type="ECO:0000313" key="1">
    <source>
        <dbReference type="EMBL" id="ABC77508.1"/>
    </source>
</evidence>
<keyword evidence="2" id="KW-1185">Reference proteome</keyword>
<dbReference type="KEGG" id="sat:SYN_00612"/>
<gene>
    <name evidence="1" type="ORF">SYN_00612</name>
</gene>
<dbReference type="OrthoDB" id="5386349at2"/>
<sequence length="871" mass="95088">MSKKKIIILIAVILALPLTALTVMFAIFQCPPAVNAIAACLQPLTGISLHIDDISLNRYLGMNLSGLHIQQIKENGFDFFLENADVDAGVGKGLKIEVEKILLTGSKFTFSIKDEKSETDPFEVLRKLPPIQLLEVRNGHLELKTESAAYSVPCVNLTIRDFKPEGGGKLNGNSRFNIRYNGTSGQGRFEVDLDINRMSPRLFGSGSFRLFLVKGSSGSMMLDDLKLTTGLALNGNVFSLNSAKAEILSLSRRGGSGKIDMRNIKAQLNGSYDQKTSAFNITSFEGSASGIGMLKGRGAGTIKPLTWRASLRASSLDLAQVFGLVQPLLPEDYRKWTFKGKGGLEVESEGRRSDGAMVWKAAAIIDLSEGGFASADSSKAGERITGRIELKVGSPEKKRQGSFNITLEGSEGEFLWGQYYQDFKGEKVTVVSQGTFAQNPFSLASSGTFDLFQTGHYVFSVDISQNSSVFFLDAKGVSCRRLFGILMQNYMQQNYPNLQDMTLDGETDLKLTASISKQRKMIEGNLALRGGAVRSPSNQLLLTGLNISLPYDIVLAGTPSPGSVNEAGQGFLAFELLEKGTLRIDKLKTPVALYGNRFILPNPIDFSTLGGKVHMAGFRAENLLSPETRVQTGVTIQNLDLGQLIGSSVPFTLTGLINGDLSSIVFQDGKWNAYGELVIQIFGGRVTIGNIYAGRLFSLSRFFGADAEFDNIDLEAVTESIEVGRMTGLVKGYLKNFMMEYGQPVSFDLVIRSDRSRKVPQRISVDAIKNISIIGTGSGAVSAVLSSGLNQFFKDYPYSEIGIRCTLADDIFSLRGLIYKGGNEYLVRRAWFRGIDVINQNPDNAISFKDMAERVGRIFQPREESRNMSSG</sequence>
<dbReference type="InParanoid" id="Q2LTU4"/>